<gene>
    <name evidence="3" type="ORF">N7U62_11855</name>
</gene>
<keyword evidence="3" id="KW-0378">Hydrolase</keyword>
<dbReference type="InterPro" id="IPR050546">
    <property type="entry name" value="Glycosyl_Hydrlase_16"/>
</dbReference>
<reference evidence="3 4" key="1">
    <citation type="submission" date="2022-10" db="EMBL/GenBank/DDBJ databases">
        <title>Comparative genomics and taxonomic characterization of three novel marine species of genus Reichenbachiella exhibiting antioxidant and polysaccharide degradation activities.</title>
        <authorList>
            <person name="Muhammad N."/>
            <person name="Lee Y.-J."/>
            <person name="Ko J."/>
            <person name="Kim S.-G."/>
        </authorList>
    </citation>
    <scope>NUCLEOTIDE SEQUENCE [LARGE SCALE GENOMIC DNA]</scope>
    <source>
        <strain evidence="3 4">ABR2-5</strain>
    </source>
</reference>
<dbReference type="EMBL" id="JAOYOD010000001">
    <property type="protein sequence ID" value="MCV9387363.1"/>
    <property type="molecule type" value="Genomic_DNA"/>
</dbReference>
<evidence type="ECO:0000313" key="3">
    <source>
        <dbReference type="EMBL" id="MCV9387363.1"/>
    </source>
</evidence>
<dbReference type="InterPro" id="IPR013320">
    <property type="entry name" value="ConA-like_dom_sf"/>
</dbReference>
<name>A0ABT3CUK7_9BACT</name>
<sequence length="318" mass="36755">MSNPFSSIALKWRLANRAQSEVRWSWLSCVLLNPRVAGILALCMSFGSILPSEVWAQSQKEYQLIWSDEFEGEGKPDTTFWSFERGFVRNEELQWYQDENASLENGLLVINGKREDFPNPNYDAQSSNWRRSREKIEYSSSCLYSKGKVEFQYGVLEVRAKIDTAMGMWPAIWTLGIDQPWPACGEVDLMEYYLVGGRPTILANACWSAGENYKSHWDSESVPLKELTVGNDKWSSQFHIWKMDWTQDYIKLYLDDQLLNEIDLSTTTNPDGFNPFRQPHYILLNLALGSNGGDPSGTHFPRTYEIDYVRLYQQSTTR</sequence>
<evidence type="ECO:0000256" key="1">
    <source>
        <dbReference type="ARBA" id="ARBA00006865"/>
    </source>
</evidence>
<dbReference type="PANTHER" id="PTHR10963">
    <property type="entry name" value="GLYCOSYL HYDROLASE-RELATED"/>
    <property type="match status" value="1"/>
</dbReference>
<keyword evidence="4" id="KW-1185">Reference proteome</keyword>
<feature type="domain" description="GH16" evidence="2">
    <location>
        <begin position="22"/>
        <end position="317"/>
    </location>
</feature>
<protein>
    <submittedName>
        <fullName evidence="3">Glycoside hydrolase family 16 protein</fullName>
    </submittedName>
</protein>
<dbReference type="InterPro" id="IPR000757">
    <property type="entry name" value="Beta-glucanase-like"/>
</dbReference>
<dbReference type="PROSITE" id="PS51762">
    <property type="entry name" value="GH16_2"/>
    <property type="match status" value="1"/>
</dbReference>
<comment type="similarity">
    <text evidence="1">Belongs to the glycosyl hydrolase 16 family.</text>
</comment>
<dbReference type="PANTHER" id="PTHR10963:SF55">
    <property type="entry name" value="GLYCOSIDE HYDROLASE FAMILY 16 PROTEIN"/>
    <property type="match status" value="1"/>
</dbReference>
<comment type="caution">
    <text evidence="3">The sequence shown here is derived from an EMBL/GenBank/DDBJ whole genome shotgun (WGS) entry which is preliminary data.</text>
</comment>
<accession>A0ABT3CUK7</accession>
<dbReference type="CDD" id="cd08023">
    <property type="entry name" value="GH16_laminarinase_like"/>
    <property type="match status" value="1"/>
</dbReference>
<evidence type="ECO:0000259" key="2">
    <source>
        <dbReference type="PROSITE" id="PS51762"/>
    </source>
</evidence>
<organism evidence="3 4">
    <name type="scientific">Reichenbachiella ulvae</name>
    <dbReference type="NCBI Taxonomy" id="2980104"/>
    <lineage>
        <taxon>Bacteria</taxon>
        <taxon>Pseudomonadati</taxon>
        <taxon>Bacteroidota</taxon>
        <taxon>Cytophagia</taxon>
        <taxon>Cytophagales</taxon>
        <taxon>Reichenbachiellaceae</taxon>
        <taxon>Reichenbachiella</taxon>
    </lineage>
</organism>
<dbReference type="GO" id="GO:0016787">
    <property type="term" value="F:hydrolase activity"/>
    <property type="evidence" value="ECO:0007669"/>
    <property type="project" value="UniProtKB-KW"/>
</dbReference>
<evidence type="ECO:0000313" key="4">
    <source>
        <dbReference type="Proteomes" id="UP001300692"/>
    </source>
</evidence>
<dbReference type="Gene3D" id="2.60.120.200">
    <property type="match status" value="1"/>
</dbReference>
<proteinExistence type="inferred from homology"/>
<dbReference type="Pfam" id="PF00722">
    <property type="entry name" value="Glyco_hydro_16"/>
    <property type="match status" value="1"/>
</dbReference>
<dbReference type="SUPFAM" id="SSF49899">
    <property type="entry name" value="Concanavalin A-like lectins/glucanases"/>
    <property type="match status" value="1"/>
</dbReference>
<dbReference type="RefSeq" id="WP_264138187.1">
    <property type="nucleotide sequence ID" value="NZ_JAOYOD010000001.1"/>
</dbReference>
<dbReference type="Proteomes" id="UP001300692">
    <property type="component" value="Unassembled WGS sequence"/>
</dbReference>